<reference evidence="2 3" key="1">
    <citation type="submission" date="2020-08" db="EMBL/GenBank/DDBJ databases">
        <title>Genomic Encyclopedia of Type Strains, Phase IV (KMG-IV): sequencing the most valuable type-strain genomes for metagenomic binning, comparative biology and taxonomic classification.</title>
        <authorList>
            <person name="Goeker M."/>
        </authorList>
    </citation>
    <scope>NUCLEOTIDE SEQUENCE [LARGE SCALE GENOMIC DNA]</scope>
    <source>
        <strain evidence="2 3">DSM 45385</strain>
    </source>
</reference>
<feature type="domain" description="DUF4132" evidence="1">
    <location>
        <begin position="30"/>
        <end position="171"/>
    </location>
</feature>
<gene>
    <name evidence="2" type="ORF">HNR40_003996</name>
</gene>
<dbReference type="EMBL" id="JACHIN010000005">
    <property type="protein sequence ID" value="MBB5078510.1"/>
    <property type="molecule type" value="Genomic_DNA"/>
</dbReference>
<accession>A0A7W8A2V9</accession>
<name>A0A7W8A2V9_9ACTN</name>
<comment type="caution">
    <text evidence="2">The sequence shown here is derived from an EMBL/GenBank/DDBJ whole genome shotgun (WGS) entry which is preliminary data.</text>
</comment>
<evidence type="ECO:0000313" key="3">
    <source>
        <dbReference type="Proteomes" id="UP000568380"/>
    </source>
</evidence>
<dbReference type="InterPro" id="IPR025406">
    <property type="entry name" value="DUF4132"/>
</dbReference>
<proteinExistence type="predicted"/>
<dbReference type="Proteomes" id="UP000568380">
    <property type="component" value="Unassembled WGS sequence"/>
</dbReference>
<evidence type="ECO:0000313" key="2">
    <source>
        <dbReference type="EMBL" id="MBB5078510.1"/>
    </source>
</evidence>
<organism evidence="2 3">
    <name type="scientific">Nonomuraea endophytica</name>
    <dbReference type="NCBI Taxonomy" id="714136"/>
    <lineage>
        <taxon>Bacteria</taxon>
        <taxon>Bacillati</taxon>
        <taxon>Actinomycetota</taxon>
        <taxon>Actinomycetes</taxon>
        <taxon>Streptosporangiales</taxon>
        <taxon>Streptosporangiaceae</taxon>
        <taxon>Nonomuraea</taxon>
    </lineage>
</organism>
<protein>
    <recommendedName>
        <fullName evidence="1">DUF4132 domain-containing protein</fullName>
    </recommendedName>
</protein>
<dbReference type="Pfam" id="PF13569">
    <property type="entry name" value="DUF4132"/>
    <property type="match status" value="1"/>
</dbReference>
<evidence type="ECO:0000259" key="1">
    <source>
        <dbReference type="Pfam" id="PF13569"/>
    </source>
</evidence>
<dbReference type="RefSeq" id="WP_246509273.1">
    <property type="nucleotide sequence ID" value="NZ_JACHIN010000005.1"/>
</dbReference>
<sequence>MSEDVTWVEAEGGYRLALDGGTLVCQNAAGRRLKSVPKAVKDSPAAEELLALRDHLARHAAECLATVESWMLGGHPVPSPMIAAVWPDPAWREALTDLVVLRDDEPGLLKDAGRDGRLGVVDLDAETAWLEPGPVLIPHPVLLEDLADLREFAAELGAAQRVPQLAREVHHKGDVPPDYAGGRFSELRHATARAARFGFRVRGGYAVCPVVDAGRPVQARYWLGDDGPDYEAYTGDLIWVGADERPLEPADVGPVAWSEGVRMAELIYAGRITDGD</sequence>
<keyword evidence="3" id="KW-1185">Reference proteome</keyword>
<dbReference type="AlphaFoldDB" id="A0A7W8A2V9"/>